<organism evidence="2 3">
    <name type="scientific">Draconibacterium aestuarii</name>
    <dbReference type="NCBI Taxonomy" id="2998507"/>
    <lineage>
        <taxon>Bacteria</taxon>
        <taxon>Pseudomonadati</taxon>
        <taxon>Bacteroidota</taxon>
        <taxon>Bacteroidia</taxon>
        <taxon>Marinilabiliales</taxon>
        <taxon>Prolixibacteraceae</taxon>
        <taxon>Draconibacterium</taxon>
    </lineage>
</organism>
<evidence type="ECO:0000256" key="1">
    <source>
        <dbReference type="SAM" id="Phobius"/>
    </source>
</evidence>
<feature type="transmembrane region" description="Helical" evidence="1">
    <location>
        <begin position="90"/>
        <end position="108"/>
    </location>
</feature>
<reference evidence="2" key="1">
    <citation type="submission" date="2022-11" db="EMBL/GenBank/DDBJ databases">
        <title>Marilongibacter aestuarii gen. nov., sp. nov., isolated from tidal flat sediment.</title>
        <authorList>
            <person name="Jiayan W."/>
        </authorList>
    </citation>
    <scope>NUCLEOTIDE SEQUENCE</scope>
    <source>
        <strain evidence="2">Z1-6</strain>
    </source>
</reference>
<dbReference type="AlphaFoldDB" id="A0A9X3J6I0"/>
<keyword evidence="3" id="KW-1185">Reference proteome</keyword>
<gene>
    <name evidence="2" type="ORF">OU798_20130</name>
</gene>
<evidence type="ECO:0000313" key="2">
    <source>
        <dbReference type="EMBL" id="MCY1722669.1"/>
    </source>
</evidence>
<feature type="transmembrane region" description="Helical" evidence="1">
    <location>
        <begin position="31"/>
        <end position="51"/>
    </location>
</feature>
<evidence type="ECO:0000313" key="3">
    <source>
        <dbReference type="Proteomes" id="UP001145087"/>
    </source>
</evidence>
<feature type="transmembrane region" description="Helical" evidence="1">
    <location>
        <begin position="5"/>
        <end position="25"/>
    </location>
</feature>
<protein>
    <submittedName>
        <fullName evidence="2">Uncharacterized protein</fullName>
    </submittedName>
</protein>
<accession>A0A9X3J6I0</accession>
<dbReference type="RefSeq" id="WP_343334995.1">
    <property type="nucleotide sequence ID" value="NZ_JAPOHD010000062.1"/>
</dbReference>
<keyword evidence="1" id="KW-0472">Membrane</keyword>
<comment type="caution">
    <text evidence="2">The sequence shown here is derived from an EMBL/GenBank/DDBJ whole genome shotgun (WGS) entry which is preliminary data.</text>
</comment>
<keyword evidence="1" id="KW-0812">Transmembrane</keyword>
<feature type="transmembrane region" description="Helical" evidence="1">
    <location>
        <begin position="67"/>
        <end position="84"/>
    </location>
</feature>
<proteinExistence type="predicted"/>
<name>A0A9X3J6I0_9BACT</name>
<dbReference type="EMBL" id="JAPOHD010000062">
    <property type="protein sequence ID" value="MCY1722669.1"/>
    <property type="molecule type" value="Genomic_DNA"/>
</dbReference>
<keyword evidence="1" id="KW-1133">Transmembrane helix</keyword>
<dbReference type="Proteomes" id="UP001145087">
    <property type="component" value="Unassembled WGS sequence"/>
</dbReference>
<sequence>MKTNFIYNSIIIISVSLMLFLAAVLYGNSKLISMTMAWLGCALGGVIGVWIRKKKNIKTDPVLQKELLVFFLLALVLSGIWYIISNTDSIQWIGIAVIFLISLIVFSIKNKIWRNV</sequence>